<name>A0A7R8UT70_HERIL</name>
<feature type="compositionally biased region" description="Polar residues" evidence="7">
    <location>
        <begin position="23"/>
        <end position="37"/>
    </location>
</feature>
<feature type="compositionally biased region" description="Acidic residues" evidence="7">
    <location>
        <begin position="1"/>
        <end position="14"/>
    </location>
</feature>
<evidence type="ECO:0000256" key="1">
    <source>
        <dbReference type="ARBA" id="ARBA00004300"/>
    </source>
</evidence>
<proteinExistence type="inferred from homology"/>
<dbReference type="InParanoid" id="A0A7R8UT70"/>
<dbReference type="EMBL" id="LR899011">
    <property type="protein sequence ID" value="CAD7086083.1"/>
    <property type="molecule type" value="Genomic_DNA"/>
</dbReference>
<evidence type="ECO:0000256" key="4">
    <source>
        <dbReference type="ARBA" id="ARBA00023054"/>
    </source>
</evidence>
<feature type="region of interest" description="Disordered" evidence="7">
    <location>
        <begin position="107"/>
        <end position="139"/>
    </location>
</feature>
<feature type="region of interest" description="Disordered" evidence="7">
    <location>
        <begin position="1"/>
        <end position="65"/>
    </location>
</feature>
<gene>
    <name evidence="8" type="ORF">HERILL_LOCUS8881</name>
</gene>
<dbReference type="PANTHER" id="PTHR23162:SF10">
    <property type="entry name" value="FI13205P"/>
    <property type="match status" value="1"/>
</dbReference>
<sequence length="981" mass="109926">MEADLGIIELEEGETAAGEINAPPNTADNDNTENAGTSPEMATEDSPRRGEIGDASASGGPNAAQNIIGGEVPVPMDHASMPIGRSSTPADTNLIAGGEGLVSLGETGEGLEGSGTGRPDTSALPRGPSTVPGGTSTATEGMMVAPGGSSAALLGEYAASGEGTIQGGRPISESTGEIHREVIPESARPGDTDGVQDNSKATRGIRKSLGDFKMPLGHGPKMPEGFKMPAGRGFKLPKGHGFKMPDGHGLKSPTGHGLKMPTGRGFKFSAGGRKRDKRSKLPGQKGTNGDRNEDEISYSSDDLYDSEYDVDEDESFLGTFDSGFNDFPEKFAEMIISPQKTLSENFETIVLKIETQNNVINSLKDKIKEKAKKFPRTMLEDNEIHNLNVCIQEEQKKLYVIQRAALQLQEKDPSRKWPPLRLATTYIEDCMPINVNFCRPVEECLPDKYPLTNVQNYLPRQGGRSSEEITSKKSTHSDLFGGLDPENRRGFKIIRRSRDPLFQQLLPENRRGYSLDPKKRLRPHYVKGDLVGGSPPKLSKTTKREMVNRIQGKIDGIQKELHSLECMNSSSDYSKKRKSSCKDASKRTMSARRCVEDIANAISRIQSVLEGNCDEKLGEERDTMSTHSDAELNCPYCLRKCKCMLEKDNCSDRDPDKYQLKKMYCELLEKYDQREREITRLKATVRTLNNEKEATKRDTLSNAQRGEIHLLRDKLQQYQVNCDDLKVMICEQARQIDDYRVKYMATLQKVEEQNCMLQKMEINNRRIEDQINLEIQQIKDRFQDKLNQYIHLPQLLENEQIKLAACCRQKDDLEMKLRIVCREYRALKVLYKKASQREDPERNKKLNDELANLRQQFALLTECKDRLSKENEDTRNELDTLRAESARIIVRLKERVSSSQANLERHVDELEKELAKCRAAACLSIADRDCVIKDMQAQLNCLSLSFDSSQKQIKTLKDHIAYLSHGKTESVVICCQPDGDK</sequence>
<protein>
    <submittedName>
        <fullName evidence="8">Uncharacterized protein</fullName>
    </submittedName>
</protein>
<evidence type="ECO:0000256" key="3">
    <source>
        <dbReference type="ARBA" id="ARBA00022490"/>
    </source>
</evidence>
<keyword evidence="3" id="KW-0963">Cytoplasm</keyword>
<dbReference type="OrthoDB" id="9948429at2759"/>
<feature type="coiled-coil region" evidence="6">
    <location>
        <begin position="671"/>
        <end position="698"/>
    </location>
</feature>
<evidence type="ECO:0000256" key="2">
    <source>
        <dbReference type="ARBA" id="ARBA00009316"/>
    </source>
</evidence>
<comment type="similarity">
    <text evidence="2">Belongs to the ODF2 family.</text>
</comment>
<dbReference type="Proteomes" id="UP000594454">
    <property type="component" value="Chromosome 3"/>
</dbReference>
<feature type="compositionally biased region" description="Gly residues" evidence="7">
    <location>
        <begin position="107"/>
        <end position="116"/>
    </location>
</feature>
<dbReference type="AlphaFoldDB" id="A0A7R8UT70"/>
<comment type="subcellular location">
    <subcellularLocation>
        <location evidence="1">Cytoplasm</location>
        <location evidence="1">Cytoskeleton</location>
        <location evidence="1">Microtubule organizing center</location>
        <location evidence="1">Centrosome</location>
    </subcellularLocation>
</comment>
<keyword evidence="9" id="KW-1185">Reference proteome</keyword>
<dbReference type="GO" id="GO:1902017">
    <property type="term" value="P:regulation of cilium assembly"/>
    <property type="evidence" value="ECO:0007669"/>
    <property type="project" value="TreeGrafter"/>
</dbReference>
<dbReference type="FunCoup" id="A0A7R8UT70">
    <property type="interactions" value="3"/>
</dbReference>
<dbReference type="GO" id="GO:0005813">
    <property type="term" value="C:centrosome"/>
    <property type="evidence" value="ECO:0007669"/>
    <property type="project" value="UniProtKB-SubCell"/>
</dbReference>
<evidence type="ECO:0000256" key="5">
    <source>
        <dbReference type="ARBA" id="ARBA00023212"/>
    </source>
</evidence>
<dbReference type="PANTHER" id="PTHR23162">
    <property type="entry name" value="OUTER DENSE FIBER OF SPERM TAILS 2"/>
    <property type="match status" value="1"/>
</dbReference>
<keyword evidence="4 6" id="KW-0175">Coiled coil</keyword>
<dbReference type="InterPro" id="IPR026099">
    <property type="entry name" value="Odf2-rel"/>
</dbReference>
<organism evidence="8 9">
    <name type="scientific">Hermetia illucens</name>
    <name type="common">Black soldier fly</name>
    <dbReference type="NCBI Taxonomy" id="343691"/>
    <lineage>
        <taxon>Eukaryota</taxon>
        <taxon>Metazoa</taxon>
        <taxon>Ecdysozoa</taxon>
        <taxon>Arthropoda</taxon>
        <taxon>Hexapoda</taxon>
        <taxon>Insecta</taxon>
        <taxon>Pterygota</taxon>
        <taxon>Neoptera</taxon>
        <taxon>Endopterygota</taxon>
        <taxon>Diptera</taxon>
        <taxon>Brachycera</taxon>
        <taxon>Stratiomyomorpha</taxon>
        <taxon>Stratiomyidae</taxon>
        <taxon>Hermetiinae</taxon>
        <taxon>Hermetia</taxon>
    </lineage>
</organism>
<feature type="coiled-coil region" evidence="6">
    <location>
        <begin position="750"/>
        <end position="816"/>
    </location>
</feature>
<feature type="region of interest" description="Disordered" evidence="7">
    <location>
        <begin position="252"/>
        <end position="298"/>
    </location>
</feature>
<evidence type="ECO:0000256" key="7">
    <source>
        <dbReference type="SAM" id="MobiDB-lite"/>
    </source>
</evidence>
<reference evidence="8 9" key="1">
    <citation type="submission" date="2020-11" db="EMBL/GenBank/DDBJ databases">
        <authorList>
            <person name="Wallbank WR R."/>
            <person name="Pardo Diaz C."/>
            <person name="Kozak K."/>
            <person name="Martin S."/>
            <person name="Jiggins C."/>
            <person name="Moest M."/>
            <person name="Warren A I."/>
            <person name="Generalovic N T."/>
            <person name="Byers J.R.P. K."/>
            <person name="Montejo-Kovacevich G."/>
            <person name="Yen C E."/>
        </authorList>
    </citation>
    <scope>NUCLEOTIDE SEQUENCE [LARGE SCALE GENOMIC DNA]</scope>
</reference>
<feature type="region of interest" description="Disordered" evidence="7">
    <location>
        <begin position="456"/>
        <end position="482"/>
    </location>
</feature>
<evidence type="ECO:0000313" key="8">
    <source>
        <dbReference type="EMBL" id="CAD7086083.1"/>
    </source>
</evidence>
<feature type="coiled-coil region" evidence="6">
    <location>
        <begin position="843"/>
        <end position="920"/>
    </location>
</feature>
<accession>A0A7R8UT70</accession>
<evidence type="ECO:0000256" key="6">
    <source>
        <dbReference type="SAM" id="Coils"/>
    </source>
</evidence>
<keyword evidence="5" id="KW-0206">Cytoskeleton</keyword>
<evidence type="ECO:0000313" key="9">
    <source>
        <dbReference type="Proteomes" id="UP000594454"/>
    </source>
</evidence>